<evidence type="ECO:0000313" key="17">
    <source>
        <dbReference type="Proteomes" id="UP001304071"/>
    </source>
</evidence>
<keyword evidence="9 10" id="KW-0998">Cell outer membrane</keyword>
<evidence type="ECO:0000256" key="11">
    <source>
        <dbReference type="RuleBase" id="RU003357"/>
    </source>
</evidence>
<dbReference type="InterPro" id="IPR037066">
    <property type="entry name" value="Plug_dom_sf"/>
</dbReference>
<dbReference type="Pfam" id="PF07715">
    <property type="entry name" value="Plug"/>
    <property type="match status" value="1"/>
</dbReference>
<dbReference type="PANTHER" id="PTHR32552">
    <property type="entry name" value="FERRICHROME IRON RECEPTOR-RELATED"/>
    <property type="match status" value="1"/>
</dbReference>
<dbReference type="InterPro" id="IPR010105">
    <property type="entry name" value="TonB_sidphr_rcpt"/>
</dbReference>
<comment type="similarity">
    <text evidence="2 10 11">Belongs to the TonB-dependent receptor family.</text>
</comment>
<accession>A0ABZ0Q7A6</accession>
<dbReference type="InterPro" id="IPR012910">
    <property type="entry name" value="Plug_dom"/>
</dbReference>
<dbReference type="Proteomes" id="UP001304071">
    <property type="component" value="Chromosome 1"/>
</dbReference>
<keyword evidence="7 10" id="KW-0472">Membrane</keyword>
<keyword evidence="5 10" id="KW-0812">Transmembrane</keyword>
<sequence>MNKFRYNKINIALSMILSSMMVSTAAYSADENSSTSESNKNQAQNKTNSKVQTETIVVMGDKEKGTTFRPKSVTMGPLGEQNLHDLPYAATVFNQDMLEDRQITGLDGVLKYDSSAQMEARGGMDVGRPQTRGVEGSVVANTHLDGMNVVATTAQPIELYQRVEVIHSLTGALYGSATPAGNFNYEFKRPTLDYLNNVNVGLDSNGARKLALDLGGTPYQHLGYRINLIKEQGAGYVSGSQIDRKAVGLAFDIYATDQTTIELNGSYYRYKKYGFPGSFSYTVSSGLPSAVDPTKRGYGQSFAGSDLETTTGSFKVKHDINDTWKFEAGMLGQKVDRTMTSPTNTINGDGTFTQTVSTQKVARRFKLISNEARFNGNFSTAGIDHQMTVGTTGYDWKNYSVTGNSGVSRYTLGSNIDLDDPQQADSPTFYTDGDYSLASKTITQSGILGDLIQFNDQWSMLLVGSYSHFDTLNSSSSDYHDDGVSSTESVMYKPLTDTMTYVAYSDTLEAGQVVTDTDYDNYGETLAPYRSRQIETGVKQSFAGMDANLALFRIKRPLAYASNNVYQVQGMQRNYGLELGLNGNVTSQVKVMANGTWLDATLTDAFSESAENKRVVGVPRFQANLLAEYDFIDLPGFSVNANVHYVGKRAADADNDIWVSAYTTLDLGAKYITRRFYGKKMTVRLNVTNVTNERYWASVFPSTIYGNASSGGSAFLGDPLQANLTTSIEF</sequence>
<evidence type="ECO:0000256" key="8">
    <source>
        <dbReference type="ARBA" id="ARBA00023170"/>
    </source>
</evidence>
<keyword evidence="4 10" id="KW-1134">Transmembrane beta strand</keyword>
<evidence type="ECO:0000256" key="7">
    <source>
        <dbReference type="ARBA" id="ARBA00023136"/>
    </source>
</evidence>
<evidence type="ECO:0000256" key="9">
    <source>
        <dbReference type="ARBA" id="ARBA00023237"/>
    </source>
</evidence>
<organism evidence="16 17">
    <name type="scientific">Vibrio porteresiae DSM 19223</name>
    <dbReference type="NCBI Taxonomy" id="1123496"/>
    <lineage>
        <taxon>Bacteria</taxon>
        <taxon>Pseudomonadati</taxon>
        <taxon>Pseudomonadota</taxon>
        <taxon>Gammaproteobacteria</taxon>
        <taxon>Vibrionales</taxon>
        <taxon>Vibrionaceae</taxon>
        <taxon>Vibrio</taxon>
    </lineage>
</organism>
<dbReference type="Gene3D" id="2.170.130.10">
    <property type="entry name" value="TonB-dependent receptor, plug domain"/>
    <property type="match status" value="1"/>
</dbReference>
<keyword evidence="13" id="KW-0732">Signal</keyword>
<evidence type="ECO:0000256" key="5">
    <source>
        <dbReference type="ARBA" id="ARBA00022692"/>
    </source>
</evidence>
<evidence type="ECO:0000256" key="10">
    <source>
        <dbReference type="PROSITE-ProRule" id="PRU01360"/>
    </source>
</evidence>
<dbReference type="SUPFAM" id="SSF56935">
    <property type="entry name" value="Porins"/>
    <property type="match status" value="1"/>
</dbReference>
<evidence type="ECO:0000256" key="1">
    <source>
        <dbReference type="ARBA" id="ARBA00004571"/>
    </source>
</evidence>
<evidence type="ECO:0000256" key="6">
    <source>
        <dbReference type="ARBA" id="ARBA00023077"/>
    </source>
</evidence>
<feature type="chain" id="PRO_5046016705" evidence="13">
    <location>
        <begin position="29"/>
        <end position="730"/>
    </location>
</feature>
<protein>
    <submittedName>
        <fullName evidence="16">TonB-dependent siderophore receptor</fullName>
    </submittedName>
</protein>
<evidence type="ECO:0000256" key="2">
    <source>
        <dbReference type="ARBA" id="ARBA00009810"/>
    </source>
</evidence>
<dbReference type="NCBIfam" id="TIGR01783">
    <property type="entry name" value="TonB-siderophor"/>
    <property type="match status" value="1"/>
</dbReference>
<evidence type="ECO:0000256" key="12">
    <source>
        <dbReference type="SAM" id="MobiDB-lite"/>
    </source>
</evidence>
<dbReference type="InterPro" id="IPR036942">
    <property type="entry name" value="Beta-barrel_TonB_sf"/>
</dbReference>
<dbReference type="Gene3D" id="2.40.170.20">
    <property type="entry name" value="TonB-dependent receptor, beta-barrel domain"/>
    <property type="match status" value="1"/>
</dbReference>
<evidence type="ECO:0000256" key="3">
    <source>
        <dbReference type="ARBA" id="ARBA00022448"/>
    </source>
</evidence>
<name>A0ABZ0Q7A6_9VIBR</name>
<feature type="signal peptide" evidence="13">
    <location>
        <begin position="1"/>
        <end position="28"/>
    </location>
</feature>
<evidence type="ECO:0000259" key="15">
    <source>
        <dbReference type="Pfam" id="PF07715"/>
    </source>
</evidence>
<dbReference type="InterPro" id="IPR039426">
    <property type="entry name" value="TonB-dep_rcpt-like"/>
</dbReference>
<dbReference type="CDD" id="cd01347">
    <property type="entry name" value="ligand_gated_channel"/>
    <property type="match status" value="1"/>
</dbReference>
<gene>
    <name evidence="16" type="ORF">R8Z52_09185</name>
</gene>
<dbReference type="PANTHER" id="PTHR32552:SF82">
    <property type="entry name" value="FCUA PROTEIN"/>
    <property type="match status" value="1"/>
</dbReference>
<feature type="region of interest" description="Disordered" evidence="12">
    <location>
        <begin position="31"/>
        <end position="51"/>
    </location>
</feature>
<proteinExistence type="inferred from homology"/>
<keyword evidence="6 11" id="KW-0798">TonB box</keyword>
<dbReference type="Pfam" id="PF00593">
    <property type="entry name" value="TonB_dep_Rec_b-barrel"/>
    <property type="match status" value="1"/>
</dbReference>
<reference evidence="16 17" key="1">
    <citation type="submission" date="2023-11" db="EMBL/GenBank/DDBJ databases">
        <title>Plant-associative lifestyle of Vibrio porteresiae and its evolutionary dynamics.</title>
        <authorList>
            <person name="Rameshkumar N."/>
            <person name="Kirti K."/>
        </authorList>
    </citation>
    <scope>NUCLEOTIDE SEQUENCE [LARGE SCALE GENOMIC DNA]</scope>
    <source>
        <strain evidence="16 17">MSSRF30</strain>
    </source>
</reference>
<dbReference type="PROSITE" id="PS52016">
    <property type="entry name" value="TONB_DEPENDENT_REC_3"/>
    <property type="match status" value="1"/>
</dbReference>
<evidence type="ECO:0000259" key="14">
    <source>
        <dbReference type="Pfam" id="PF00593"/>
    </source>
</evidence>
<dbReference type="InterPro" id="IPR000531">
    <property type="entry name" value="Beta-barrel_TonB"/>
</dbReference>
<comment type="subcellular location">
    <subcellularLocation>
        <location evidence="1 10">Cell outer membrane</location>
        <topology evidence="1 10">Multi-pass membrane protein</topology>
    </subcellularLocation>
</comment>
<dbReference type="RefSeq" id="WP_261895884.1">
    <property type="nucleotide sequence ID" value="NZ_AP024895.1"/>
</dbReference>
<evidence type="ECO:0000313" key="16">
    <source>
        <dbReference type="EMBL" id="WPC72311.1"/>
    </source>
</evidence>
<dbReference type="EMBL" id="CP138203">
    <property type="protein sequence ID" value="WPC72311.1"/>
    <property type="molecule type" value="Genomic_DNA"/>
</dbReference>
<feature type="domain" description="TonB-dependent receptor-like beta-barrel" evidence="14">
    <location>
        <begin position="255"/>
        <end position="690"/>
    </location>
</feature>
<keyword evidence="3 10" id="KW-0813">Transport</keyword>
<keyword evidence="8 16" id="KW-0675">Receptor</keyword>
<evidence type="ECO:0000256" key="4">
    <source>
        <dbReference type="ARBA" id="ARBA00022452"/>
    </source>
</evidence>
<evidence type="ECO:0000256" key="13">
    <source>
        <dbReference type="SAM" id="SignalP"/>
    </source>
</evidence>
<keyword evidence="17" id="KW-1185">Reference proteome</keyword>
<feature type="domain" description="TonB-dependent receptor plug" evidence="15">
    <location>
        <begin position="84"/>
        <end position="181"/>
    </location>
</feature>